<keyword evidence="3" id="KW-1185">Reference proteome</keyword>
<organism evidence="2 3">
    <name type="scientific">Luteococcus japonicus LSP_Lj1</name>
    <dbReference type="NCBI Taxonomy" id="1255658"/>
    <lineage>
        <taxon>Bacteria</taxon>
        <taxon>Bacillati</taxon>
        <taxon>Actinomycetota</taxon>
        <taxon>Actinomycetes</taxon>
        <taxon>Propionibacteriales</taxon>
        <taxon>Propionibacteriaceae</taxon>
        <taxon>Luteococcus</taxon>
    </lineage>
</organism>
<protein>
    <submittedName>
        <fullName evidence="2">Uncharacterized protein</fullName>
    </submittedName>
</protein>
<sequence length="74" mass="7828">MSEDSTIAPPSTGNAVVDRALAEVADLSEVDLAEHHERLSGAQDVLTGVLESSRNAVQTPIPGVLRPRTQEQHG</sequence>
<dbReference type="RefSeq" id="WP_094764815.1">
    <property type="nucleotide sequence ID" value="NZ_FUKQ01000035.1"/>
</dbReference>
<accession>A0A1R4JPW0</accession>
<feature type="region of interest" description="Disordered" evidence="1">
    <location>
        <begin position="53"/>
        <end position="74"/>
    </location>
</feature>
<dbReference type="AlphaFoldDB" id="A0A1R4JPW0"/>
<dbReference type="Proteomes" id="UP000188342">
    <property type="component" value="Unassembled WGS sequence"/>
</dbReference>
<evidence type="ECO:0000256" key="1">
    <source>
        <dbReference type="SAM" id="MobiDB-lite"/>
    </source>
</evidence>
<proteinExistence type="predicted"/>
<gene>
    <name evidence="2" type="ORF">FM114_08895</name>
</gene>
<dbReference type="STRING" id="1255658.FM114_08895"/>
<dbReference type="EMBL" id="FUKQ01000035">
    <property type="protein sequence ID" value="SJN34321.1"/>
    <property type="molecule type" value="Genomic_DNA"/>
</dbReference>
<evidence type="ECO:0000313" key="2">
    <source>
        <dbReference type="EMBL" id="SJN34321.1"/>
    </source>
</evidence>
<reference evidence="2 3" key="1">
    <citation type="submission" date="2017-02" db="EMBL/GenBank/DDBJ databases">
        <authorList>
            <person name="Peterson S.W."/>
        </authorList>
    </citation>
    <scope>NUCLEOTIDE SEQUENCE [LARGE SCALE GENOMIC DNA]</scope>
    <source>
        <strain evidence="2 3">LSP_Lj1</strain>
    </source>
</reference>
<evidence type="ECO:0000313" key="3">
    <source>
        <dbReference type="Proteomes" id="UP000188342"/>
    </source>
</evidence>
<name>A0A1R4JPW0_9ACTN</name>